<proteinExistence type="predicted"/>
<sequence>MAGCQIRGLLCRLFIPKDWEAIRWRAFLGSLAPYADGFVIDPPFWDPVRCGPCLQPLDLEVMEKILGLLPADRPLLVRITGKDRQETASHLQRLDQKLKSTDQYDQVVWLDTPLAYHSNRGLPDVLHQLASLTRRPFALENDPDRVRPFKTWTSHVNLRTSVLKQLAENPRLIALIQHGSLRRSLNYAKAVVRRRDFCLLDGDEAGFLDYPSTTGVVSASSNVTAPVWAALLERKSLSARAENMDTYMEAMGILQECLRILPPHPTDTLAGMLHAMGYLTAAPVLSEEARSRLHRFLDHLPNACIHNC</sequence>
<dbReference type="InterPro" id="IPR013785">
    <property type="entry name" value="Aldolase_TIM"/>
</dbReference>
<protein>
    <submittedName>
        <fullName evidence="1">Uncharacterized protein</fullName>
    </submittedName>
</protein>
<evidence type="ECO:0000313" key="2">
    <source>
        <dbReference type="Proteomes" id="UP000184076"/>
    </source>
</evidence>
<organism evidence="1 2">
    <name type="scientific">Desulfacinum infernum DSM 9756</name>
    <dbReference type="NCBI Taxonomy" id="1121391"/>
    <lineage>
        <taxon>Bacteria</taxon>
        <taxon>Pseudomonadati</taxon>
        <taxon>Thermodesulfobacteriota</taxon>
        <taxon>Syntrophobacteria</taxon>
        <taxon>Syntrophobacterales</taxon>
        <taxon>Syntrophobacteraceae</taxon>
        <taxon>Desulfacinum</taxon>
    </lineage>
</organism>
<gene>
    <name evidence="1" type="ORF">SAMN02745206_02127</name>
</gene>
<dbReference type="RefSeq" id="WP_073039128.1">
    <property type="nucleotide sequence ID" value="NZ_FQVB01000019.1"/>
</dbReference>
<dbReference type="Gene3D" id="3.20.20.70">
    <property type="entry name" value="Aldolase class I"/>
    <property type="match status" value="1"/>
</dbReference>
<keyword evidence="2" id="KW-1185">Reference proteome</keyword>
<dbReference type="EMBL" id="FQVB01000019">
    <property type="protein sequence ID" value="SHF50532.1"/>
    <property type="molecule type" value="Genomic_DNA"/>
</dbReference>
<reference evidence="2" key="1">
    <citation type="submission" date="2016-11" db="EMBL/GenBank/DDBJ databases">
        <authorList>
            <person name="Varghese N."/>
            <person name="Submissions S."/>
        </authorList>
    </citation>
    <scope>NUCLEOTIDE SEQUENCE [LARGE SCALE GENOMIC DNA]</scope>
    <source>
        <strain evidence="2">DSM 9756</strain>
    </source>
</reference>
<evidence type="ECO:0000313" key="1">
    <source>
        <dbReference type="EMBL" id="SHF50532.1"/>
    </source>
</evidence>
<accession>A0A1M5C819</accession>
<dbReference type="AlphaFoldDB" id="A0A1M5C819"/>
<name>A0A1M5C819_9BACT</name>
<dbReference type="STRING" id="1121391.SAMN02745206_02127"/>
<dbReference type="Proteomes" id="UP000184076">
    <property type="component" value="Unassembled WGS sequence"/>
</dbReference>